<dbReference type="GO" id="GO:0006096">
    <property type="term" value="P:glycolytic process"/>
    <property type="evidence" value="ECO:0007669"/>
    <property type="project" value="UniProtKB-KW"/>
</dbReference>
<evidence type="ECO:0000313" key="5">
    <source>
        <dbReference type="Proteomes" id="UP000316621"/>
    </source>
</evidence>
<protein>
    <submittedName>
        <fullName evidence="4">Uncharacterized protein</fullName>
    </submittedName>
</protein>
<keyword evidence="3" id="KW-0413">Isomerase</keyword>
<dbReference type="InterPro" id="IPR035482">
    <property type="entry name" value="SIS_PGI_2"/>
</dbReference>
<dbReference type="CDD" id="cd05016">
    <property type="entry name" value="SIS_PGI_2"/>
    <property type="match status" value="1"/>
</dbReference>
<dbReference type="InterPro" id="IPR046348">
    <property type="entry name" value="SIS_dom_sf"/>
</dbReference>
<evidence type="ECO:0000256" key="3">
    <source>
        <dbReference type="ARBA" id="ARBA00023235"/>
    </source>
</evidence>
<dbReference type="SUPFAM" id="SSF53697">
    <property type="entry name" value="SIS domain"/>
    <property type="match status" value="1"/>
</dbReference>
<dbReference type="Gramene" id="RZC73769">
    <property type="protein sequence ID" value="RZC73769"/>
    <property type="gene ID" value="C5167_049248"/>
</dbReference>
<dbReference type="PANTHER" id="PTHR11469:SF1">
    <property type="entry name" value="GLUCOSE-6-PHOSPHATE ISOMERASE"/>
    <property type="match status" value="1"/>
</dbReference>
<dbReference type="AlphaFoldDB" id="A0A4Y7KP99"/>
<proteinExistence type="predicted"/>
<dbReference type="Gene3D" id="3.40.50.10490">
    <property type="entry name" value="Glucose-6-phosphate isomerase like protein, domain 1"/>
    <property type="match status" value="1"/>
</dbReference>
<evidence type="ECO:0000313" key="4">
    <source>
        <dbReference type="EMBL" id="RZC73769.1"/>
    </source>
</evidence>
<dbReference type="GO" id="GO:0097367">
    <property type="term" value="F:carbohydrate derivative binding"/>
    <property type="evidence" value="ECO:0007669"/>
    <property type="project" value="InterPro"/>
</dbReference>
<evidence type="ECO:0000256" key="2">
    <source>
        <dbReference type="ARBA" id="ARBA00023152"/>
    </source>
</evidence>
<dbReference type="GO" id="GO:0004347">
    <property type="term" value="F:glucose-6-phosphate isomerase activity"/>
    <property type="evidence" value="ECO:0007669"/>
    <property type="project" value="InterPro"/>
</dbReference>
<gene>
    <name evidence="4" type="ORF">C5167_049248</name>
</gene>
<dbReference type="Pfam" id="PF00342">
    <property type="entry name" value="PGI"/>
    <property type="match status" value="1"/>
</dbReference>
<keyword evidence="2" id="KW-0324">Glycolysis</keyword>
<name>A0A4Y7KP99_PAPSO</name>
<organism evidence="4 5">
    <name type="scientific">Papaver somniferum</name>
    <name type="common">Opium poppy</name>
    <dbReference type="NCBI Taxonomy" id="3469"/>
    <lineage>
        <taxon>Eukaryota</taxon>
        <taxon>Viridiplantae</taxon>
        <taxon>Streptophyta</taxon>
        <taxon>Embryophyta</taxon>
        <taxon>Tracheophyta</taxon>
        <taxon>Spermatophyta</taxon>
        <taxon>Magnoliopsida</taxon>
        <taxon>Ranunculales</taxon>
        <taxon>Papaveraceae</taxon>
        <taxon>Papaveroideae</taxon>
        <taxon>Papaver</taxon>
    </lineage>
</organism>
<dbReference type="Proteomes" id="UP000316621">
    <property type="component" value="Chromosome 8"/>
</dbReference>
<keyword evidence="1" id="KW-0312">Gluconeogenesis</keyword>
<dbReference type="InterPro" id="IPR001672">
    <property type="entry name" value="G6P_Isomerase"/>
</dbReference>
<dbReference type="PROSITE" id="PS51463">
    <property type="entry name" value="P_GLUCOSE_ISOMERASE_3"/>
    <property type="match status" value="1"/>
</dbReference>
<dbReference type="EMBL" id="CM010722">
    <property type="protein sequence ID" value="RZC73769.1"/>
    <property type="molecule type" value="Genomic_DNA"/>
</dbReference>
<dbReference type="GO" id="GO:0005829">
    <property type="term" value="C:cytosol"/>
    <property type="evidence" value="ECO:0007669"/>
    <property type="project" value="TreeGrafter"/>
</dbReference>
<dbReference type="GO" id="GO:0048029">
    <property type="term" value="F:monosaccharide binding"/>
    <property type="evidence" value="ECO:0007669"/>
    <property type="project" value="TreeGrafter"/>
</dbReference>
<dbReference type="PANTHER" id="PTHR11469">
    <property type="entry name" value="GLUCOSE-6-PHOSPHATE ISOMERASE"/>
    <property type="match status" value="1"/>
</dbReference>
<reference evidence="4 5" key="1">
    <citation type="journal article" date="2018" name="Science">
        <title>The opium poppy genome and morphinan production.</title>
        <authorList>
            <person name="Guo L."/>
            <person name="Winzer T."/>
            <person name="Yang X."/>
            <person name="Li Y."/>
            <person name="Ning Z."/>
            <person name="He Z."/>
            <person name="Teodor R."/>
            <person name="Lu Y."/>
            <person name="Bowser T.A."/>
            <person name="Graham I.A."/>
            <person name="Ye K."/>
        </authorList>
    </citation>
    <scope>NUCLEOTIDE SEQUENCE [LARGE SCALE GENOMIC DNA]</scope>
    <source>
        <strain evidence="5">cv. HN1</strain>
        <tissue evidence="4">Leaves</tissue>
    </source>
</reference>
<evidence type="ECO:0000256" key="1">
    <source>
        <dbReference type="ARBA" id="ARBA00022432"/>
    </source>
</evidence>
<dbReference type="GO" id="GO:0006094">
    <property type="term" value="P:gluconeogenesis"/>
    <property type="evidence" value="ECO:0007669"/>
    <property type="project" value="UniProtKB-KW"/>
</dbReference>
<accession>A0A4Y7KP99</accession>
<keyword evidence="5" id="KW-1185">Reference proteome</keyword>
<dbReference type="STRING" id="3469.A0A4Y7KP99"/>
<sequence length="94" mass="10369">MVSLLLQFSMERKGKGVSIDGVPFPFEAAEIDFGEPDSNGQHSFYQLIHQGRVIPCDFIGVVKSQQPVYLKGATLTTVPLRVNVLSKGLSYKEL</sequence>
<dbReference type="GO" id="GO:0051156">
    <property type="term" value="P:glucose 6-phosphate metabolic process"/>
    <property type="evidence" value="ECO:0007669"/>
    <property type="project" value="TreeGrafter"/>
</dbReference>